<dbReference type="SUPFAM" id="SSF51120">
    <property type="entry name" value="beta-Roll"/>
    <property type="match status" value="2"/>
</dbReference>
<evidence type="ECO:0000313" key="6">
    <source>
        <dbReference type="Proteomes" id="UP000061569"/>
    </source>
</evidence>
<dbReference type="Pfam" id="PF14891">
    <property type="entry name" value="Peptidase_M91"/>
    <property type="match status" value="1"/>
</dbReference>
<feature type="compositionally biased region" description="Low complexity" evidence="4">
    <location>
        <begin position="537"/>
        <end position="547"/>
    </location>
</feature>
<dbReference type="InterPro" id="IPR028208">
    <property type="entry name" value="Effector_pro_NleD-like"/>
</dbReference>
<dbReference type="PANTHER" id="PTHR38340">
    <property type="entry name" value="S-LAYER PROTEIN"/>
    <property type="match status" value="1"/>
</dbReference>
<dbReference type="Pfam" id="PF00353">
    <property type="entry name" value="HemolysinCabind"/>
    <property type="match status" value="3"/>
</dbReference>
<feature type="region of interest" description="Disordered" evidence="4">
    <location>
        <begin position="428"/>
        <end position="448"/>
    </location>
</feature>
<feature type="compositionally biased region" description="Low complexity" evidence="4">
    <location>
        <begin position="433"/>
        <end position="445"/>
    </location>
</feature>
<gene>
    <name evidence="5" type="ORF">GLE_0847</name>
</gene>
<dbReference type="GO" id="GO:0005576">
    <property type="term" value="C:extracellular region"/>
    <property type="evidence" value="ECO:0007669"/>
    <property type="project" value="UniProtKB-SubCell"/>
</dbReference>
<keyword evidence="3" id="KW-0106">Calcium</keyword>
<dbReference type="Gene3D" id="2.150.10.10">
    <property type="entry name" value="Serralysin-like metalloprotease, C-terminal"/>
    <property type="match status" value="2"/>
</dbReference>
<dbReference type="InterPro" id="IPR011049">
    <property type="entry name" value="Serralysin-like_metalloprot_C"/>
</dbReference>
<feature type="compositionally biased region" description="Basic and acidic residues" evidence="4">
    <location>
        <begin position="228"/>
        <end position="240"/>
    </location>
</feature>
<dbReference type="AlphaFoldDB" id="A0A0S2DCX2"/>
<evidence type="ECO:0000313" key="5">
    <source>
        <dbReference type="EMBL" id="ALN56205.1"/>
    </source>
</evidence>
<dbReference type="KEGG" id="lez:GLE_0847"/>
<dbReference type="PRINTS" id="PR00313">
    <property type="entry name" value="CABNDNGRPT"/>
</dbReference>
<feature type="region of interest" description="Disordered" evidence="4">
    <location>
        <begin position="529"/>
        <end position="554"/>
    </location>
</feature>
<evidence type="ECO:0000256" key="1">
    <source>
        <dbReference type="ARBA" id="ARBA00004613"/>
    </source>
</evidence>
<dbReference type="InterPro" id="IPR050557">
    <property type="entry name" value="RTX_toxin/Mannuronan_C5-epim"/>
</dbReference>
<dbReference type="OrthoDB" id="5952792at2"/>
<dbReference type="PROSITE" id="PS00330">
    <property type="entry name" value="HEMOLYSIN_CALCIUM"/>
    <property type="match status" value="2"/>
</dbReference>
<protein>
    <submittedName>
        <fullName evidence="5">RTX toxins and related Ca2+-binding protein</fullName>
    </submittedName>
</protein>
<dbReference type="EMBL" id="CP013140">
    <property type="protein sequence ID" value="ALN56205.1"/>
    <property type="molecule type" value="Genomic_DNA"/>
</dbReference>
<proteinExistence type="predicted"/>
<evidence type="ECO:0000256" key="2">
    <source>
        <dbReference type="ARBA" id="ARBA00022525"/>
    </source>
</evidence>
<dbReference type="GO" id="GO:0005509">
    <property type="term" value="F:calcium ion binding"/>
    <property type="evidence" value="ECO:0007669"/>
    <property type="project" value="InterPro"/>
</dbReference>
<accession>A0A0S2DCX2</accession>
<dbReference type="Proteomes" id="UP000061569">
    <property type="component" value="Chromosome"/>
</dbReference>
<dbReference type="InterPro" id="IPR001343">
    <property type="entry name" value="Hemolysn_Ca-bd"/>
</dbReference>
<dbReference type="PATRIC" id="fig|69.6.peg.835"/>
<name>A0A0S2DCX2_LYSEN</name>
<dbReference type="STRING" id="69.GLE_0847"/>
<feature type="region of interest" description="Disordered" evidence="4">
    <location>
        <begin position="207"/>
        <end position="253"/>
    </location>
</feature>
<organism evidence="5 6">
    <name type="scientific">Lysobacter enzymogenes</name>
    <dbReference type="NCBI Taxonomy" id="69"/>
    <lineage>
        <taxon>Bacteria</taxon>
        <taxon>Pseudomonadati</taxon>
        <taxon>Pseudomonadota</taxon>
        <taxon>Gammaproteobacteria</taxon>
        <taxon>Lysobacterales</taxon>
        <taxon>Lysobacteraceae</taxon>
        <taxon>Lysobacter</taxon>
    </lineage>
</organism>
<evidence type="ECO:0000256" key="4">
    <source>
        <dbReference type="SAM" id="MobiDB-lite"/>
    </source>
</evidence>
<sequence>MAEQARPIPIDGTHVRSGPPVVGRTTADGKPIHYDVLFQRGDVSITRETTIETHYDRNNRPVRVPGQDQLVLSTGAGDDNIQVANGRNGRLDVSINGTRYALTLAPGQELAVRSGAGNDIVHARADVAVTMDVSGGAGNDRITTGAGNDRVDGGLGDDRIYTAGGRDYVFGNGGNDRINGGAGDDVIYGGDGNDELIGNRGRDYLDGGRGDDRIQGGQGRDILAGGRGNDRLDGNEHGDRLYPGAGRDSVQERQSVDLVRDGRVDPNLGLSIRVEGSAAFRQRVEADIEFLRGSPNGRQMLTALDEASRTRGNQVTIRELENEQNGFARTTPQGDAFIRADGRPGRGGDVEVRYNPSYYDAQFPTPGVILYHELSHAYNGVTGTFQQGTYTGSGLDGPHTVGGVVQAGINNRERQAVGLANSGAAYDFDRNPRTAPTTANPLPLTENGMRRELGFDDRTSYRIAPAPAGGRTSLHEDPGGTLDRMIGAAQAGDRGEFRRLTQAAASAEPGQTLRAEAVVAADREALAAQVRTQASEAPAQAPQPDAPVRAGPSR</sequence>
<dbReference type="InterPro" id="IPR018511">
    <property type="entry name" value="Hemolysin-typ_Ca-bd_CS"/>
</dbReference>
<reference evidence="5 6" key="1">
    <citation type="submission" date="2015-11" db="EMBL/GenBank/DDBJ databases">
        <title>Genome sequences of Lysobacter enzymogenes strain C3 and Lysobacter antibioticus ATCC 29479.</title>
        <authorList>
            <person name="Kobayashi D.Y."/>
        </authorList>
    </citation>
    <scope>NUCLEOTIDE SEQUENCE [LARGE SCALE GENOMIC DNA]</scope>
    <source>
        <strain evidence="5 6">C3</strain>
    </source>
</reference>
<keyword evidence="2" id="KW-0964">Secreted</keyword>
<feature type="region of interest" description="Disordered" evidence="4">
    <location>
        <begin position="1"/>
        <end position="28"/>
    </location>
</feature>
<dbReference type="PANTHER" id="PTHR38340:SF1">
    <property type="entry name" value="S-LAYER PROTEIN"/>
    <property type="match status" value="1"/>
</dbReference>
<comment type="subcellular location">
    <subcellularLocation>
        <location evidence="1">Secreted</location>
    </subcellularLocation>
</comment>
<evidence type="ECO:0000256" key="3">
    <source>
        <dbReference type="ARBA" id="ARBA00022837"/>
    </source>
</evidence>